<dbReference type="AlphaFoldDB" id="A0A061G7Y2"/>
<dbReference type="SUPFAM" id="SSF56219">
    <property type="entry name" value="DNase I-like"/>
    <property type="match status" value="1"/>
</dbReference>
<dbReference type="eggNOG" id="KOG1075">
    <property type="taxonomic scope" value="Eukaryota"/>
</dbReference>
<evidence type="ECO:0000313" key="1">
    <source>
        <dbReference type="EMBL" id="EOY25990.1"/>
    </source>
</evidence>
<gene>
    <name evidence="1" type="ORF">TCM_027378</name>
</gene>
<dbReference type="HOGENOM" id="CLU_1889534_0_0_1"/>
<dbReference type="OMA" id="LINCHAQ"/>
<dbReference type="InterPro" id="IPR036691">
    <property type="entry name" value="Endo/exonu/phosph_ase_sf"/>
</dbReference>
<dbReference type="Gramene" id="EOY25990">
    <property type="protein sequence ID" value="EOY25990"/>
    <property type="gene ID" value="TCM_027378"/>
</dbReference>
<reference evidence="1 2" key="1">
    <citation type="journal article" date="2013" name="Genome Biol.">
        <title>The genome sequence of the most widely cultivated cacao type and its use to identify candidate genes regulating pod color.</title>
        <authorList>
            <person name="Motamayor J.C."/>
            <person name="Mockaitis K."/>
            <person name="Schmutz J."/>
            <person name="Haiminen N."/>
            <person name="Iii D.L."/>
            <person name="Cornejo O."/>
            <person name="Findley S.D."/>
            <person name="Zheng P."/>
            <person name="Utro F."/>
            <person name="Royaert S."/>
            <person name="Saski C."/>
            <person name="Jenkins J."/>
            <person name="Podicheti R."/>
            <person name="Zhao M."/>
            <person name="Scheffler B.E."/>
            <person name="Stack J.C."/>
            <person name="Feltus F.A."/>
            <person name="Mustiga G.M."/>
            <person name="Amores F."/>
            <person name="Phillips W."/>
            <person name="Marelli J.P."/>
            <person name="May G.D."/>
            <person name="Shapiro H."/>
            <person name="Ma J."/>
            <person name="Bustamante C.D."/>
            <person name="Schnell R.J."/>
            <person name="Main D."/>
            <person name="Gilbert D."/>
            <person name="Parida L."/>
            <person name="Kuhn D.N."/>
        </authorList>
    </citation>
    <scope>NUCLEOTIDE SEQUENCE [LARGE SCALE GENOMIC DNA]</scope>
    <source>
        <strain evidence="2">cv. Matina 1-6</strain>
    </source>
</reference>
<accession>A0A061G7Y2</accession>
<organism evidence="1 2">
    <name type="scientific">Theobroma cacao</name>
    <name type="common">Cacao</name>
    <name type="synonym">Cocoa</name>
    <dbReference type="NCBI Taxonomy" id="3641"/>
    <lineage>
        <taxon>Eukaryota</taxon>
        <taxon>Viridiplantae</taxon>
        <taxon>Streptophyta</taxon>
        <taxon>Embryophyta</taxon>
        <taxon>Tracheophyta</taxon>
        <taxon>Spermatophyta</taxon>
        <taxon>Magnoliopsida</taxon>
        <taxon>eudicotyledons</taxon>
        <taxon>Gunneridae</taxon>
        <taxon>Pentapetalae</taxon>
        <taxon>rosids</taxon>
        <taxon>malvids</taxon>
        <taxon>Malvales</taxon>
        <taxon>Malvaceae</taxon>
        <taxon>Byttnerioideae</taxon>
        <taxon>Theobroma</taxon>
    </lineage>
</organism>
<protein>
    <recommendedName>
        <fullName evidence="3">DNAse I-like superfamily protein</fullName>
    </recommendedName>
</protein>
<dbReference type="EMBL" id="CM001884">
    <property type="protein sequence ID" value="EOY25990.1"/>
    <property type="molecule type" value="Genomic_DNA"/>
</dbReference>
<dbReference type="InParanoid" id="A0A061G7Y2"/>
<proteinExistence type="predicted"/>
<keyword evidence="2" id="KW-1185">Reference proteome</keyword>
<dbReference type="PANTHER" id="PTHR33710">
    <property type="entry name" value="BNAC02G09200D PROTEIN"/>
    <property type="match status" value="1"/>
</dbReference>
<dbReference type="PANTHER" id="PTHR33710:SF71">
    <property type="entry name" value="ENDONUCLEASE_EXONUCLEASE_PHOSPHATASE DOMAIN-CONTAINING PROTEIN"/>
    <property type="match status" value="1"/>
</dbReference>
<name>A0A061G7Y2_THECC</name>
<dbReference type="Proteomes" id="UP000026915">
    <property type="component" value="Chromosome 6"/>
</dbReference>
<sequence>MVLDKPPELDPPESSSFYPGDFNDIARVEEKSGGSLFSVNRAPKFMDRWEECGLLDMVAIGARFTWVWKMNGKVVIRERLDRVLINCHAQEKLPEAKTVNLPCLSSNHHPVLFHFSMTTPPCLSKISHSDIKRLR</sequence>
<evidence type="ECO:0000313" key="2">
    <source>
        <dbReference type="Proteomes" id="UP000026915"/>
    </source>
</evidence>
<evidence type="ECO:0008006" key="3">
    <source>
        <dbReference type="Google" id="ProtNLM"/>
    </source>
</evidence>
<dbReference type="Gene3D" id="3.60.10.10">
    <property type="entry name" value="Endonuclease/exonuclease/phosphatase"/>
    <property type="match status" value="1"/>
</dbReference>